<dbReference type="AlphaFoldDB" id="A0AA37T4T3"/>
<evidence type="ECO:0000313" key="2">
    <source>
        <dbReference type="EMBL" id="GLS25198.1"/>
    </source>
</evidence>
<dbReference type="Proteomes" id="UP001156870">
    <property type="component" value="Unassembled WGS sequence"/>
</dbReference>
<keyword evidence="3" id="KW-1185">Reference proteome</keyword>
<accession>A0AA37T4T3</accession>
<evidence type="ECO:0000256" key="1">
    <source>
        <dbReference type="SAM" id="MobiDB-lite"/>
    </source>
</evidence>
<name>A0AA37T4T3_9GAMM</name>
<sequence length="232" mass="25974">MKSEAKPTMTPAMKPVDNRESSITAQPQQPSKKDRMIAQLLADAERAMTLSQYMTPVEDNAHDRYRAVMLIDPDNKEAAQGIRSIAQRYLSLAKALAERGQFGSARNFVSKARNIHPHIDGIASVEAAIQTLEKQNRQQPVELVSSGVDDNGEGKEVVALPVRALDQRSDVLKAQLQKLAVRVKNSDEFMLIVARNDTEGRWIYQEMKKAVPGYRLRGDIRRGKSPKIILEK</sequence>
<dbReference type="EMBL" id="BSPD01000027">
    <property type="protein sequence ID" value="GLS25198.1"/>
    <property type="molecule type" value="Genomic_DNA"/>
</dbReference>
<evidence type="ECO:0008006" key="4">
    <source>
        <dbReference type="Google" id="ProtNLM"/>
    </source>
</evidence>
<comment type="caution">
    <text evidence="2">The sequence shown here is derived from an EMBL/GenBank/DDBJ whole genome shotgun (WGS) entry which is preliminary data.</text>
</comment>
<organism evidence="2 3">
    <name type="scientific">Marinibactrum halimedae</name>
    <dbReference type="NCBI Taxonomy" id="1444977"/>
    <lineage>
        <taxon>Bacteria</taxon>
        <taxon>Pseudomonadati</taxon>
        <taxon>Pseudomonadota</taxon>
        <taxon>Gammaproteobacteria</taxon>
        <taxon>Cellvibrionales</taxon>
        <taxon>Cellvibrionaceae</taxon>
        <taxon>Marinibactrum</taxon>
    </lineage>
</organism>
<evidence type="ECO:0000313" key="3">
    <source>
        <dbReference type="Proteomes" id="UP001156870"/>
    </source>
</evidence>
<feature type="compositionally biased region" description="Polar residues" evidence="1">
    <location>
        <begin position="21"/>
        <end position="30"/>
    </location>
</feature>
<reference evidence="2 3" key="1">
    <citation type="journal article" date="2014" name="Int. J. Syst. Evol. Microbiol.">
        <title>Complete genome sequence of Corynebacterium casei LMG S-19264T (=DSM 44701T), isolated from a smear-ripened cheese.</title>
        <authorList>
            <consortium name="US DOE Joint Genome Institute (JGI-PGF)"/>
            <person name="Walter F."/>
            <person name="Albersmeier A."/>
            <person name="Kalinowski J."/>
            <person name="Ruckert C."/>
        </authorList>
    </citation>
    <scope>NUCLEOTIDE SEQUENCE [LARGE SCALE GENOMIC DNA]</scope>
    <source>
        <strain evidence="2 3">NBRC 110095</strain>
    </source>
</reference>
<gene>
    <name evidence="2" type="ORF">GCM10007877_09120</name>
</gene>
<feature type="region of interest" description="Disordered" evidence="1">
    <location>
        <begin position="1"/>
        <end position="34"/>
    </location>
</feature>
<protein>
    <recommendedName>
        <fullName evidence="4">Tetratricopeptide repeat protein</fullName>
    </recommendedName>
</protein>
<proteinExistence type="predicted"/>